<evidence type="ECO:0008006" key="5">
    <source>
        <dbReference type="Google" id="ProtNLM"/>
    </source>
</evidence>
<dbReference type="Pfam" id="PF09737">
    <property type="entry name" value="Det1"/>
    <property type="match status" value="1"/>
</dbReference>
<dbReference type="PANTHER" id="PTHR23082:SF0">
    <property type="entry name" value="GENERAL TRANSCRIPTION FACTOR 3C POLYPEPTIDE 3"/>
    <property type="match status" value="1"/>
</dbReference>
<evidence type="ECO:0000256" key="2">
    <source>
        <dbReference type="SAM" id="MobiDB-lite"/>
    </source>
</evidence>
<dbReference type="PROSITE" id="PS50005">
    <property type="entry name" value="TPR"/>
    <property type="match status" value="1"/>
</dbReference>
<dbReference type="SMART" id="SM00028">
    <property type="entry name" value="TPR"/>
    <property type="match status" value="6"/>
</dbReference>
<name>A0A0L0BVY5_LUCCU</name>
<dbReference type="Gene3D" id="1.25.40.10">
    <property type="entry name" value="Tetratricopeptide repeat domain"/>
    <property type="match status" value="3"/>
</dbReference>
<dbReference type="InterPro" id="IPR019138">
    <property type="entry name" value="De-etiolated_protein_1_Det1"/>
</dbReference>
<dbReference type="SUPFAM" id="SSF82171">
    <property type="entry name" value="DPP6 N-terminal domain-like"/>
    <property type="match status" value="1"/>
</dbReference>
<dbReference type="InterPro" id="IPR019734">
    <property type="entry name" value="TPR_rpt"/>
</dbReference>
<dbReference type="Pfam" id="PF13181">
    <property type="entry name" value="TPR_8"/>
    <property type="match status" value="1"/>
</dbReference>
<feature type="region of interest" description="Disordered" evidence="2">
    <location>
        <begin position="631"/>
        <end position="665"/>
    </location>
</feature>
<protein>
    <recommendedName>
        <fullName evidence="5">General transcription factor 3C polypeptide 3</fullName>
    </recommendedName>
</protein>
<comment type="caution">
    <text evidence="3">The sequence shown here is derived from an EMBL/GenBank/DDBJ whole genome shotgun (WGS) entry which is preliminary data.</text>
</comment>
<evidence type="ECO:0000313" key="3">
    <source>
        <dbReference type="EMBL" id="KNC24202.1"/>
    </source>
</evidence>
<accession>A0A0L0BVY5</accession>
<evidence type="ECO:0000313" key="4">
    <source>
        <dbReference type="Proteomes" id="UP000037069"/>
    </source>
</evidence>
<keyword evidence="4" id="KW-1185">Reference proteome</keyword>
<sequence>MHHTTSQNLPHHIWVRESNLNPGRRHPIPHRFLFHERNFYKSITPRLTVQNVDKPHGFLRKFSPDGQYLLAFTNDQKSLDVYHYQGIASVAELLSQQPAECITAADHSLQSLRIRQELFNSLFKKKFNLPIIRSTGAARHYLNREFSIFLDDGRYVLLASISGGSIFPNYLAYHQYPDLFDDTELYDYTFYLVDLRTGRICDTYKLEHDFIVLSHNHSVSVYDRTLAILSTYRQCIELVEVDIIGAKLKRLYTVGPFGSDLDRDRIFAHIQTTNISLNPCHNLPFSHLKQKILAFMYREIMELKSPHERQLQLREFYKNFAQVERMIILKMQLIDSDNLLLRYEKRQTQMPLEMIVGSNVDHVNKSFKIYVFYNITRQEVLKIYSKDSVELLQMLRNYCDDFRNVHSLQIPWHASSPSNNDFFRAAFDQALNSFAGGIAEAAARFNPTLPISAQSFSTSPYLDYSLFNYDDRYISTLERPRLNSLEPIRFWDRTTGLLKFRVFLEQPTEARPVDFEFIANPRDLVTFIFHPYEPFFISIQKFISRYVINFHMYNSSTITKKEIDSNDISESELSEFQEANPLKVVSILNSNEEEPDQEMLSQPSEEEEGQLIKQFLGGERDFPDIYTKLEPHEEDEDEQMEEDEDEDDNVEEEATKTNDKGGGVDCGGVVSKNVNTCLELEYGENAKARSLKKRKMPAGEQAAGTSKSSRMGSGTGRRRPQLSAALQGLMGEANLCFARGQIQMAEKICYEIIRQNPLAAEPFVTLAEIYESRDTEKFLNFLTIAVHLNSSDRYQWIRIAEMHIAQGNLQRARIYYTRAIRIHDSDYDLRLRKARLLEMMGLKSAAMFCYLKMIPHCPPEAHELCLVTAKNVAKYFHSLDKYTQALEAMQTAYFLCGHIFALEDLNLYMELCILNKQYKNVLECLKERTNLELETEKDDQVDLVFYCVIPDDFVPDFRVKLCVALINLKADHLLGYLIQNIHEHIPPFENDRLNLYCDIAEALMQQHKYAETIALLRPITDGDFIECPAFVWLRQAECLRHLNRCNEAIDSYFKVVELAPFCYEAKFTLSALLKQQGRHIEAVKALEQSGEQEGQPLHARLLYERCIMLQQINEIEEFLEIGYVLLGRQSLKFRNREEILAAANGGSFYNPDGLKNILQMRNIIGEDADKALEVSKSTNTSASDNLSVHDEYQLFLELMRIGFLHKNYSTLQRMCFTMVTTKRFICYHNDLERIIILACYFNNDCTLAFSYLRELISKNTASIPLWNLLSLMIQKGQDLRYHRYINRHIARNPLSKQMRIFVAHYHLHCSSYKYALNVYVPMFKEQPTALIALCIACIFQQVSLQKKVLRKCAAVTQAIAFAHKYAELRTSSTSTPESCVAYQEINYNIGRIYHQAGLVHLAVEYYEKALDFQHPMLEANKETLGLEQEIAFNLHLIYKASGNHTKARQYLYQYCVV</sequence>
<feature type="region of interest" description="Disordered" evidence="2">
    <location>
        <begin position="689"/>
        <end position="718"/>
    </location>
</feature>
<dbReference type="OrthoDB" id="18339at2759"/>
<dbReference type="STRING" id="7375.A0A0L0BVY5"/>
<dbReference type="GO" id="GO:0006383">
    <property type="term" value="P:transcription by RNA polymerase III"/>
    <property type="evidence" value="ECO:0007669"/>
    <property type="project" value="InterPro"/>
</dbReference>
<proteinExistence type="predicted"/>
<reference evidence="3 4" key="1">
    <citation type="journal article" date="2015" name="Nat. Commun.">
        <title>Lucilia cuprina genome unlocks parasitic fly biology to underpin future interventions.</title>
        <authorList>
            <person name="Anstead C.A."/>
            <person name="Korhonen P.K."/>
            <person name="Young N.D."/>
            <person name="Hall R.S."/>
            <person name="Jex A.R."/>
            <person name="Murali S.C."/>
            <person name="Hughes D.S."/>
            <person name="Lee S.F."/>
            <person name="Perry T."/>
            <person name="Stroehlein A.J."/>
            <person name="Ansell B.R."/>
            <person name="Breugelmans B."/>
            <person name="Hofmann A."/>
            <person name="Qu J."/>
            <person name="Dugan S."/>
            <person name="Lee S.L."/>
            <person name="Chao H."/>
            <person name="Dinh H."/>
            <person name="Han Y."/>
            <person name="Doddapaneni H.V."/>
            <person name="Worley K.C."/>
            <person name="Muzny D.M."/>
            <person name="Ioannidis P."/>
            <person name="Waterhouse R.M."/>
            <person name="Zdobnov E.M."/>
            <person name="James P.J."/>
            <person name="Bagnall N.H."/>
            <person name="Kotze A.C."/>
            <person name="Gibbs R.A."/>
            <person name="Richards S."/>
            <person name="Batterham P."/>
            <person name="Gasser R.B."/>
        </authorList>
    </citation>
    <scope>NUCLEOTIDE SEQUENCE [LARGE SCALE GENOMIC DNA]</scope>
    <source>
        <strain evidence="3 4">LS</strain>
        <tissue evidence="3">Full body</tissue>
    </source>
</reference>
<dbReference type="PANTHER" id="PTHR23082">
    <property type="entry name" value="TRANSCRIPTION INITIATION FACTOR IIIC TFIIIC , POLYPEPTIDE 3-RELATED"/>
    <property type="match status" value="1"/>
</dbReference>
<dbReference type="SUPFAM" id="SSF48452">
    <property type="entry name" value="TPR-like"/>
    <property type="match status" value="2"/>
</dbReference>
<dbReference type="Proteomes" id="UP000037069">
    <property type="component" value="Unassembled WGS sequence"/>
</dbReference>
<organism evidence="3 4">
    <name type="scientific">Lucilia cuprina</name>
    <name type="common">Green bottle fly</name>
    <name type="synonym">Australian sheep blowfly</name>
    <dbReference type="NCBI Taxonomy" id="7375"/>
    <lineage>
        <taxon>Eukaryota</taxon>
        <taxon>Metazoa</taxon>
        <taxon>Ecdysozoa</taxon>
        <taxon>Arthropoda</taxon>
        <taxon>Hexapoda</taxon>
        <taxon>Insecta</taxon>
        <taxon>Pterygota</taxon>
        <taxon>Neoptera</taxon>
        <taxon>Endopterygota</taxon>
        <taxon>Diptera</taxon>
        <taxon>Brachycera</taxon>
        <taxon>Muscomorpha</taxon>
        <taxon>Oestroidea</taxon>
        <taxon>Calliphoridae</taxon>
        <taxon>Luciliinae</taxon>
        <taxon>Lucilia</taxon>
    </lineage>
</organism>
<keyword evidence="1" id="KW-0802">TPR repeat</keyword>
<feature type="compositionally biased region" description="Acidic residues" evidence="2">
    <location>
        <begin position="632"/>
        <end position="652"/>
    </location>
</feature>
<dbReference type="InterPro" id="IPR011990">
    <property type="entry name" value="TPR-like_helical_dom_sf"/>
</dbReference>
<evidence type="ECO:0000256" key="1">
    <source>
        <dbReference type="PROSITE-ProRule" id="PRU00339"/>
    </source>
</evidence>
<feature type="repeat" description="TPR" evidence="1">
    <location>
        <begin position="1383"/>
        <end position="1416"/>
    </location>
</feature>
<dbReference type="EMBL" id="JRES01001254">
    <property type="protein sequence ID" value="KNC24202.1"/>
    <property type="molecule type" value="Genomic_DNA"/>
</dbReference>
<dbReference type="GO" id="GO:0000127">
    <property type="term" value="C:transcription factor TFIIIC complex"/>
    <property type="evidence" value="ECO:0007669"/>
    <property type="project" value="TreeGrafter"/>
</dbReference>
<dbReference type="InterPro" id="IPR039340">
    <property type="entry name" value="Tfc4/TFIIIC-102/Sfc4"/>
</dbReference>
<gene>
    <name evidence="3" type="ORF">FF38_02173</name>
</gene>